<sequence length="34" mass="3770">YAALVPVRERVSGSEHPDTLRARANLAYWSGQAK</sequence>
<gene>
    <name evidence="1" type="ORF">SAMN05216276_11311</name>
</gene>
<protein>
    <recommendedName>
        <fullName evidence="3">Tetratricopeptide repeat-containing protein</fullName>
    </recommendedName>
</protein>
<proteinExistence type="predicted"/>
<dbReference type="EMBL" id="FZOD01000131">
    <property type="protein sequence ID" value="SNT64695.1"/>
    <property type="molecule type" value="Genomic_DNA"/>
</dbReference>
<evidence type="ECO:0008006" key="3">
    <source>
        <dbReference type="Google" id="ProtNLM"/>
    </source>
</evidence>
<reference evidence="1 2" key="1">
    <citation type="submission" date="2017-06" db="EMBL/GenBank/DDBJ databases">
        <authorList>
            <person name="Kim H.J."/>
            <person name="Triplett B.A."/>
        </authorList>
    </citation>
    <scope>NUCLEOTIDE SEQUENCE [LARGE SCALE GENOMIC DNA]</scope>
    <source>
        <strain evidence="1 2">CGMCC 4.2132</strain>
    </source>
</reference>
<organism evidence="1 2">
    <name type="scientific">Streptosporangium subroseum</name>
    <dbReference type="NCBI Taxonomy" id="106412"/>
    <lineage>
        <taxon>Bacteria</taxon>
        <taxon>Bacillati</taxon>
        <taxon>Actinomycetota</taxon>
        <taxon>Actinomycetes</taxon>
        <taxon>Streptosporangiales</taxon>
        <taxon>Streptosporangiaceae</taxon>
        <taxon>Streptosporangium</taxon>
    </lineage>
</organism>
<evidence type="ECO:0000313" key="2">
    <source>
        <dbReference type="Proteomes" id="UP000198282"/>
    </source>
</evidence>
<dbReference type="Proteomes" id="UP000198282">
    <property type="component" value="Unassembled WGS sequence"/>
</dbReference>
<dbReference type="AlphaFoldDB" id="A0A239PCM5"/>
<evidence type="ECO:0000313" key="1">
    <source>
        <dbReference type="EMBL" id="SNT64695.1"/>
    </source>
</evidence>
<keyword evidence="2" id="KW-1185">Reference proteome</keyword>
<feature type="non-terminal residue" evidence="1">
    <location>
        <position position="1"/>
    </location>
</feature>
<name>A0A239PCM5_9ACTN</name>
<accession>A0A239PCM5</accession>